<comment type="caution">
    <text evidence="2">The sequence shown here is derived from an EMBL/GenBank/DDBJ whole genome shotgun (WGS) entry which is preliminary data.</text>
</comment>
<organism evidence="2 3">
    <name type="scientific">Pseudocercospora eumusae</name>
    <dbReference type="NCBI Taxonomy" id="321146"/>
    <lineage>
        <taxon>Eukaryota</taxon>
        <taxon>Fungi</taxon>
        <taxon>Dikarya</taxon>
        <taxon>Ascomycota</taxon>
        <taxon>Pezizomycotina</taxon>
        <taxon>Dothideomycetes</taxon>
        <taxon>Dothideomycetidae</taxon>
        <taxon>Mycosphaerellales</taxon>
        <taxon>Mycosphaerellaceae</taxon>
        <taxon>Pseudocercospora</taxon>
    </lineage>
</organism>
<dbReference type="Proteomes" id="UP000070133">
    <property type="component" value="Unassembled WGS sequence"/>
</dbReference>
<evidence type="ECO:0000256" key="1">
    <source>
        <dbReference type="SAM" id="MobiDB-lite"/>
    </source>
</evidence>
<feature type="compositionally biased region" description="Polar residues" evidence="1">
    <location>
        <begin position="316"/>
        <end position="330"/>
    </location>
</feature>
<accession>A0A139HKP9</accession>
<proteinExistence type="predicted"/>
<dbReference type="GO" id="GO:0008237">
    <property type="term" value="F:metallopeptidase activity"/>
    <property type="evidence" value="ECO:0007669"/>
    <property type="project" value="InterPro"/>
</dbReference>
<dbReference type="Gene3D" id="3.40.390.10">
    <property type="entry name" value="Collagenase (Catalytic Domain)"/>
    <property type="match status" value="1"/>
</dbReference>
<reference evidence="2 3" key="1">
    <citation type="submission" date="2015-07" db="EMBL/GenBank/DDBJ databases">
        <title>Comparative genomics of the Sigatoka disease complex on banana suggests a link between parallel evolutionary changes in Pseudocercospora fijiensis and Pseudocercospora eumusae and increased virulence on the banana host.</title>
        <authorList>
            <person name="Chang T.-C."/>
            <person name="Salvucci A."/>
            <person name="Crous P.W."/>
            <person name="Stergiopoulos I."/>
        </authorList>
    </citation>
    <scope>NUCLEOTIDE SEQUENCE [LARGE SCALE GENOMIC DNA]</scope>
    <source>
        <strain evidence="2 3">CBS 114824</strain>
    </source>
</reference>
<name>A0A139HKP9_9PEZI</name>
<evidence type="ECO:0008006" key="4">
    <source>
        <dbReference type="Google" id="ProtNLM"/>
    </source>
</evidence>
<dbReference type="EMBL" id="LFZN01000034">
    <property type="protein sequence ID" value="KXT03044.1"/>
    <property type="molecule type" value="Genomic_DNA"/>
</dbReference>
<dbReference type="SUPFAM" id="SSF55486">
    <property type="entry name" value="Metalloproteases ('zincins'), catalytic domain"/>
    <property type="match status" value="1"/>
</dbReference>
<evidence type="ECO:0000313" key="3">
    <source>
        <dbReference type="Proteomes" id="UP000070133"/>
    </source>
</evidence>
<feature type="compositionally biased region" description="Polar residues" evidence="1">
    <location>
        <begin position="337"/>
        <end position="348"/>
    </location>
</feature>
<sequence length="414" mass="45507">MAAVKSLRPAFWRLAATQEIFIIKGQWIEVVGPHPLTEFQAHFSPAVDGGILKTIIGCSRAHEPLVIEAVSHAVSTLGVVSRLREGIDESGAGNSMTKLNTEDLNVLEERYFGKLTTEQQDSITSILTTAKEKMMMYEMFWVCVEACAAATAGGFTVNGVTGNETVYLCPGMFDLGTSWWEIVLERDPEMRIETQAMCRSLTVVHEMMHLANRPWHGITNDRLPEFIGDVDIEHCDHPDMHYCKAYGREAAQELAKRDTTLALRNADNYAFYVADVFLAYLHGIASLDYKQEHELAENLPFVTIIPRTTEPETDISGKSSAGSNSDATSTDVDEPESTITATKGSSTDEPFGTATDMNAIVANATNTVNATDPITDIFDSILEWFGLNNSTHFNTSEGALEEEAEATSDDLETT</sequence>
<evidence type="ECO:0000313" key="2">
    <source>
        <dbReference type="EMBL" id="KXT03044.1"/>
    </source>
</evidence>
<dbReference type="AlphaFoldDB" id="A0A139HKP9"/>
<gene>
    <name evidence="2" type="ORF">AC578_673</name>
</gene>
<protein>
    <recommendedName>
        <fullName evidence="4">Lysine-specific metallo-endopeptidase domain-containing protein</fullName>
    </recommendedName>
</protein>
<keyword evidence="3" id="KW-1185">Reference proteome</keyword>
<dbReference type="InterPro" id="IPR024079">
    <property type="entry name" value="MetalloPept_cat_dom_sf"/>
</dbReference>
<feature type="region of interest" description="Disordered" evidence="1">
    <location>
        <begin position="310"/>
        <end position="351"/>
    </location>
</feature>
<dbReference type="OrthoDB" id="423918at2759"/>